<protein>
    <submittedName>
        <fullName evidence="1">Uncharacterized protein</fullName>
    </submittedName>
</protein>
<organism evidence="1 2">
    <name type="scientific">Dreissena polymorpha</name>
    <name type="common">Zebra mussel</name>
    <name type="synonym">Mytilus polymorpha</name>
    <dbReference type="NCBI Taxonomy" id="45954"/>
    <lineage>
        <taxon>Eukaryota</taxon>
        <taxon>Metazoa</taxon>
        <taxon>Spiralia</taxon>
        <taxon>Lophotrochozoa</taxon>
        <taxon>Mollusca</taxon>
        <taxon>Bivalvia</taxon>
        <taxon>Autobranchia</taxon>
        <taxon>Heteroconchia</taxon>
        <taxon>Euheterodonta</taxon>
        <taxon>Imparidentia</taxon>
        <taxon>Neoheterodontei</taxon>
        <taxon>Myida</taxon>
        <taxon>Dreissenoidea</taxon>
        <taxon>Dreissenidae</taxon>
        <taxon>Dreissena</taxon>
    </lineage>
</organism>
<reference evidence="1" key="1">
    <citation type="journal article" date="2019" name="bioRxiv">
        <title>The Genome of the Zebra Mussel, Dreissena polymorpha: A Resource for Invasive Species Research.</title>
        <authorList>
            <person name="McCartney M.A."/>
            <person name="Auch B."/>
            <person name="Kono T."/>
            <person name="Mallez S."/>
            <person name="Zhang Y."/>
            <person name="Obille A."/>
            <person name="Becker A."/>
            <person name="Abrahante J.E."/>
            <person name="Garbe J."/>
            <person name="Badalamenti J.P."/>
            <person name="Herman A."/>
            <person name="Mangelson H."/>
            <person name="Liachko I."/>
            <person name="Sullivan S."/>
            <person name="Sone E.D."/>
            <person name="Koren S."/>
            <person name="Silverstein K.A.T."/>
            <person name="Beckman K.B."/>
            <person name="Gohl D.M."/>
        </authorList>
    </citation>
    <scope>NUCLEOTIDE SEQUENCE</scope>
    <source>
        <strain evidence="1">Duluth1</strain>
        <tissue evidence="1">Whole animal</tissue>
    </source>
</reference>
<sequence length="61" mass="7045">MTTFNDLFHKGYEVALFFFLSFKRDACRSDALLRVWDLLLGSLHLPDLNGRGDKNEKSDIP</sequence>
<proteinExistence type="predicted"/>
<dbReference type="Proteomes" id="UP000828390">
    <property type="component" value="Unassembled WGS sequence"/>
</dbReference>
<dbReference type="AlphaFoldDB" id="A0A9D4C9H3"/>
<gene>
    <name evidence="1" type="ORF">DPMN_062884</name>
</gene>
<name>A0A9D4C9H3_DREPO</name>
<evidence type="ECO:0000313" key="1">
    <source>
        <dbReference type="EMBL" id="KAH3719997.1"/>
    </source>
</evidence>
<comment type="caution">
    <text evidence="1">The sequence shown here is derived from an EMBL/GenBank/DDBJ whole genome shotgun (WGS) entry which is preliminary data.</text>
</comment>
<evidence type="ECO:0000313" key="2">
    <source>
        <dbReference type="Proteomes" id="UP000828390"/>
    </source>
</evidence>
<keyword evidence="2" id="KW-1185">Reference proteome</keyword>
<dbReference type="EMBL" id="JAIWYP010000013">
    <property type="protein sequence ID" value="KAH3719997.1"/>
    <property type="molecule type" value="Genomic_DNA"/>
</dbReference>
<reference evidence="1" key="2">
    <citation type="submission" date="2020-11" db="EMBL/GenBank/DDBJ databases">
        <authorList>
            <person name="McCartney M.A."/>
            <person name="Auch B."/>
            <person name="Kono T."/>
            <person name="Mallez S."/>
            <person name="Becker A."/>
            <person name="Gohl D.M."/>
            <person name="Silverstein K.A.T."/>
            <person name="Koren S."/>
            <person name="Bechman K.B."/>
            <person name="Herman A."/>
            <person name="Abrahante J.E."/>
            <person name="Garbe J."/>
        </authorList>
    </citation>
    <scope>NUCLEOTIDE SEQUENCE</scope>
    <source>
        <strain evidence="1">Duluth1</strain>
        <tissue evidence="1">Whole animal</tissue>
    </source>
</reference>
<accession>A0A9D4C9H3</accession>